<feature type="transmembrane region" description="Helical" evidence="1">
    <location>
        <begin position="20"/>
        <end position="39"/>
    </location>
</feature>
<proteinExistence type="predicted"/>
<dbReference type="PROSITE" id="PS50109">
    <property type="entry name" value="HIS_KIN"/>
    <property type="match status" value="1"/>
</dbReference>
<dbReference type="HOGENOM" id="CLU_020473_1_1_6"/>
<feature type="transmembrane region" description="Helical" evidence="1">
    <location>
        <begin position="45"/>
        <end position="64"/>
    </location>
</feature>
<protein>
    <recommendedName>
        <fullName evidence="2">Histidine kinase domain-containing protein</fullName>
    </recommendedName>
</protein>
<accession>Q1Z327</accession>
<evidence type="ECO:0000256" key="1">
    <source>
        <dbReference type="SAM" id="Phobius"/>
    </source>
</evidence>
<dbReference type="InterPro" id="IPR036890">
    <property type="entry name" value="HATPase_C_sf"/>
</dbReference>
<feature type="transmembrane region" description="Helical" evidence="1">
    <location>
        <begin position="107"/>
        <end position="126"/>
    </location>
</feature>
<dbReference type="Proteomes" id="UP000003789">
    <property type="component" value="Unassembled WGS sequence"/>
</dbReference>
<dbReference type="EMBL" id="AAPH01000015">
    <property type="protein sequence ID" value="EAS42962.1"/>
    <property type="molecule type" value="Genomic_DNA"/>
</dbReference>
<dbReference type="OrthoDB" id="2514702at2"/>
<keyword evidence="1" id="KW-0472">Membrane</keyword>
<dbReference type="InterPro" id="IPR005467">
    <property type="entry name" value="His_kinase_dom"/>
</dbReference>
<comment type="caution">
    <text evidence="3">The sequence shown here is derived from an EMBL/GenBank/DDBJ whole genome shotgun (WGS) entry which is preliminary data.</text>
</comment>
<keyword evidence="1" id="KW-0812">Transmembrane</keyword>
<dbReference type="SUPFAM" id="SSF55874">
    <property type="entry name" value="ATPase domain of HSP90 chaperone/DNA topoisomerase II/histidine kinase"/>
    <property type="match status" value="1"/>
</dbReference>
<keyword evidence="1" id="KW-1133">Transmembrane helix</keyword>
<dbReference type="Gene3D" id="3.30.565.10">
    <property type="entry name" value="Histidine kinase-like ATPase, C-terminal domain"/>
    <property type="match status" value="1"/>
</dbReference>
<dbReference type="PANTHER" id="PTHR34220">
    <property type="entry name" value="SENSOR HISTIDINE KINASE YPDA"/>
    <property type="match status" value="1"/>
</dbReference>
<dbReference type="GO" id="GO:0016020">
    <property type="term" value="C:membrane"/>
    <property type="evidence" value="ECO:0007669"/>
    <property type="project" value="InterPro"/>
</dbReference>
<dbReference type="AlphaFoldDB" id="Q1Z327"/>
<organism evidence="3 4">
    <name type="scientific">Photobacterium profundum 3TCK</name>
    <dbReference type="NCBI Taxonomy" id="314280"/>
    <lineage>
        <taxon>Bacteria</taxon>
        <taxon>Pseudomonadati</taxon>
        <taxon>Pseudomonadota</taxon>
        <taxon>Gammaproteobacteria</taxon>
        <taxon>Vibrionales</taxon>
        <taxon>Vibrionaceae</taxon>
        <taxon>Photobacterium</taxon>
    </lineage>
</organism>
<feature type="domain" description="Histidine kinase" evidence="2">
    <location>
        <begin position="254"/>
        <end position="347"/>
    </location>
</feature>
<sequence length="349" mass="39208">MSNIQMDEKKETNYSWGKSFLLTSIFCFIIALTTQAVWSNSLLKHLIISFGFGYSAIFSAKLIHLVFPSISRQREIICTLSFSMVFGTLNAQYWVNDFLGGNGWNNLKPVILLGLIFTGFCYYFFYSKEQKLIADKELETLKRKQTEQEKVLLVSQLKQLQSQIEPHFLFNTLATISVLIETDSNKAKLMLEKLTELLRATLNNTRHQHTTVEQEVSLVEAYLQIQQIRLGERLNYVINIDGITSTQELPPLLIQPLIENALTHGIEPIAKGGKVTLDIVNIGKTMQISVTDNGAGFSPTPHAAGHGLGLENIRQRIDMLFDGKASISIKEHQAGGVISTLILPIEKHD</sequence>
<dbReference type="InterPro" id="IPR003594">
    <property type="entry name" value="HATPase_dom"/>
</dbReference>
<name>Q1Z327_9GAMM</name>
<reference evidence="3 4" key="1">
    <citation type="submission" date="2006-03" db="EMBL/GenBank/DDBJ databases">
        <authorList>
            <person name="Bartlett D.H."/>
            <person name="Valle G."/>
            <person name="Lauro F.M."/>
            <person name="Vezzi A."/>
            <person name="Simonato F."/>
            <person name="Eloe E."/>
            <person name="Vitulo N."/>
            <person name="Stratton T.K."/>
            <person name="D'angelo M."/>
            <person name="Ferriera S."/>
            <person name="Johnson J."/>
            <person name="Kravitz S."/>
            <person name="Beeson K."/>
            <person name="Sutton G."/>
            <person name="Rogers Y."/>
            <person name="Friedman R."/>
            <person name="Frazier M."/>
            <person name="Venter J.C."/>
        </authorList>
    </citation>
    <scope>NUCLEOTIDE SEQUENCE [LARGE SCALE GENOMIC DNA]</scope>
    <source>
        <strain evidence="3 4">3TCK</strain>
    </source>
</reference>
<dbReference type="Pfam" id="PF06580">
    <property type="entry name" value="His_kinase"/>
    <property type="match status" value="1"/>
</dbReference>
<dbReference type="Pfam" id="PF02518">
    <property type="entry name" value="HATPase_c"/>
    <property type="match status" value="1"/>
</dbReference>
<feature type="transmembrane region" description="Helical" evidence="1">
    <location>
        <begin position="76"/>
        <end position="95"/>
    </location>
</feature>
<dbReference type="InterPro" id="IPR010559">
    <property type="entry name" value="Sig_transdc_His_kin_internal"/>
</dbReference>
<gene>
    <name evidence="3" type="ORF">P3TCK_14143</name>
</gene>
<dbReference type="GO" id="GO:0000155">
    <property type="term" value="F:phosphorelay sensor kinase activity"/>
    <property type="evidence" value="ECO:0007669"/>
    <property type="project" value="InterPro"/>
</dbReference>
<evidence type="ECO:0000313" key="4">
    <source>
        <dbReference type="Proteomes" id="UP000003789"/>
    </source>
</evidence>
<evidence type="ECO:0000259" key="2">
    <source>
        <dbReference type="PROSITE" id="PS50109"/>
    </source>
</evidence>
<dbReference type="InterPro" id="IPR050640">
    <property type="entry name" value="Bact_2-comp_sensor_kinase"/>
</dbReference>
<dbReference type="SMART" id="SM00387">
    <property type="entry name" value="HATPase_c"/>
    <property type="match status" value="1"/>
</dbReference>
<dbReference type="PANTHER" id="PTHR34220:SF9">
    <property type="entry name" value="SIGNAL TRANSDUCTION HISTIDINE KINASE INTERNAL REGION DOMAIN-CONTAINING PROTEIN"/>
    <property type="match status" value="1"/>
</dbReference>
<evidence type="ECO:0000313" key="3">
    <source>
        <dbReference type="EMBL" id="EAS42962.1"/>
    </source>
</evidence>